<evidence type="ECO:0000256" key="1">
    <source>
        <dbReference type="ARBA" id="ARBA00004123"/>
    </source>
</evidence>
<accession>A0A0J7NXZ4</accession>
<proteinExistence type="predicted"/>
<dbReference type="CDD" id="cd20393">
    <property type="entry name" value="Tudor_SGF29_rpt1"/>
    <property type="match status" value="1"/>
</dbReference>
<gene>
    <name evidence="7" type="ORF">RF55_2374</name>
</gene>
<dbReference type="GO" id="GO:0000124">
    <property type="term" value="C:SAGA complex"/>
    <property type="evidence" value="ECO:0007669"/>
    <property type="project" value="InterPro"/>
</dbReference>
<dbReference type="PANTHER" id="PTHR21539:SF0">
    <property type="entry name" value="SAGA-ASSOCIATED FACTOR 29"/>
    <property type="match status" value="1"/>
</dbReference>
<name>A0A0J7NXZ4_LASNI</name>
<dbReference type="PaxDb" id="67767-A0A0J7NXZ4"/>
<evidence type="ECO:0000256" key="2">
    <source>
        <dbReference type="ARBA" id="ARBA00023015"/>
    </source>
</evidence>
<keyword evidence="8" id="KW-1185">Reference proteome</keyword>
<dbReference type="InterPro" id="IPR047288">
    <property type="entry name" value="Tudor_SGF29_rpt1"/>
</dbReference>
<keyword evidence="2" id="KW-0805">Transcription regulation</keyword>
<dbReference type="InterPro" id="IPR010750">
    <property type="entry name" value="SGF29_tudor-like_dom"/>
</dbReference>
<comment type="subcellular location">
    <subcellularLocation>
        <location evidence="1">Nucleus</location>
    </subcellularLocation>
</comment>
<dbReference type="GO" id="GO:0005634">
    <property type="term" value="C:nucleus"/>
    <property type="evidence" value="ECO:0007669"/>
    <property type="project" value="UniProtKB-SubCell"/>
</dbReference>
<dbReference type="Gene3D" id="2.30.30.140">
    <property type="match status" value="2"/>
</dbReference>
<evidence type="ECO:0000256" key="3">
    <source>
        <dbReference type="ARBA" id="ARBA00023054"/>
    </source>
</evidence>
<dbReference type="AlphaFoldDB" id="A0A0J7NXZ4"/>
<dbReference type="FunFam" id="2.30.30.140:FF:000029">
    <property type="entry name" value="SAGA-associated factor 29 homolog"/>
    <property type="match status" value="1"/>
</dbReference>
<dbReference type="Proteomes" id="UP000036403">
    <property type="component" value="Unassembled WGS sequence"/>
</dbReference>
<organism evidence="7 8">
    <name type="scientific">Lasius niger</name>
    <name type="common">Black garden ant</name>
    <dbReference type="NCBI Taxonomy" id="67767"/>
    <lineage>
        <taxon>Eukaryota</taxon>
        <taxon>Metazoa</taxon>
        <taxon>Ecdysozoa</taxon>
        <taxon>Arthropoda</taxon>
        <taxon>Hexapoda</taxon>
        <taxon>Insecta</taxon>
        <taxon>Pterygota</taxon>
        <taxon>Neoptera</taxon>
        <taxon>Endopterygota</taxon>
        <taxon>Hymenoptera</taxon>
        <taxon>Apocrita</taxon>
        <taxon>Aculeata</taxon>
        <taxon>Formicoidea</taxon>
        <taxon>Formicidae</taxon>
        <taxon>Formicinae</taxon>
        <taxon>Lasius</taxon>
        <taxon>Lasius</taxon>
    </lineage>
</organism>
<comment type="caution">
    <text evidence="7">The sequence shown here is derived from an EMBL/GenBank/DDBJ whole genome shotgun (WGS) entry which is preliminary data.</text>
</comment>
<evidence type="ECO:0000259" key="6">
    <source>
        <dbReference type="PROSITE" id="PS51518"/>
    </source>
</evidence>
<evidence type="ECO:0000313" key="8">
    <source>
        <dbReference type="Proteomes" id="UP000036403"/>
    </source>
</evidence>
<dbReference type="PROSITE" id="PS51518">
    <property type="entry name" value="SGF29_C"/>
    <property type="match status" value="1"/>
</dbReference>
<evidence type="ECO:0000313" key="7">
    <source>
        <dbReference type="EMBL" id="KMQ97295.1"/>
    </source>
</evidence>
<reference evidence="7 8" key="1">
    <citation type="submission" date="2015-04" db="EMBL/GenBank/DDBJ databases">
        <title>Lasius niger genome sequencing.</title>
        <authorList>
            <person name="Konorov E.A."/>
            <person name="Nikitin M.A."/>
            <person name="Kirill M.V."/>
            <person name="Chang P."/>
        </authorList>
    </citation>
    <scope>NUCLEOTIDE SEQUENCE [LARGE SCALE GENOMIC DNA]</scope>
    <source>
        <tissue evidence="7">Whole</tissue>
    </source>
</reference>
<keyword evidence="4" id="KW-0804">Transcription</keyword>
<dbReference type="PANTHER" id="PTHR21539">
    <property type="entry name" value="SAGA-ASSOCIATED FACTOR 29"/>
    <property type="match status" value="1"/>
</dbReference>
<dbReference type="CDD" id="cd20394">
    <property type="entry name" value="Tudor_SGF29_rpt2"/>
    <property type="match status" value="1"/>
</dbReference>
<dbReference type="InterPro" id="IPR037802">
    <property type="entry name" value="SGF29"/>
</dbReference>
<keyword evidence="5" id="KW-0539">Nucleus</keyword>
<sequence>MPFTTDAAVSQIQERLKNIYSLVHDIESQRIRSEHNLNNIMKTHDKVTPDDKVSPYYQQKLKNLYNAAMTDAQQEEEILRKALSKINEIRTIRNEYRRIQARNSGNKELIKRGTMLKMFQSTAQTIPLYVGKTPGAKPPPLCGAIPAEPTYIAKTGDMVAALTMVKGNDNWILAEVVQFNPATNMYEVDDIDDEQKDRHTVSRKRVVPLPLMRANPETDPHALFPKGSTVMALYPQTTCFYKAVVKHLPTTVTEDYELLFEDAAYETGYAPPMNVAQRYVIFIKESKKNKSQR</sequence>
<dbReference type="OrthoDB" id="10265994at2759"/>
<evidence type="ECO:0000256" key="4">
    <source>
        <dbReference type="ARBA" id="ARBA00023163"/>
    </source>
</evidence>
<dbReference type="EMBL" id="LBMM01000882">
    <property type="protein sequence ID" value="KMQ97295.1"/>
    <property type="molecule type" value="Genomic_DNA"/>
</dbReference>
<evidence type="ECO:0000256" key="5">
    <source>
        <dbReference type="ARBA" id="ARBA00023242"/>
    </source>
</evidence>
<protein>
    <submittedName>
        <fullName evidence="7">Saga-associated factor 29-like protein</fullName>
    </submittedName>
</protein>
<feature type="domain" description="SGF29 C-terminal" evidence="6">
    <location>
        <begin position="149"/>
        <end position="289"/>
    </location>
</feature>
<dbReference type="GO" id="GO:0140672">
    <property type="term" value="C:ATAC complex"/>
    <property type="evidence" value="ECO:0007669"/>
    <property type="project" value="UniProtKB-ARBA"/>
</dbReference>
<keyword evidence="3" id="KW-0175">Coiled coil</keyword>
<dbReference type="STRING" id="67767.A0A0J7NXZ4"/>
<dbReference type="Pfam" id="PF07039">
    <property type="entry name" value="SGF29_Tudor"/>
    <property type="match status" value="1"/>
</dbReference>
<dbReference type="InterPro" id="IPR047287">
    <property type="entry name" value="Tudor_SGF29_rpt2"/>
</dbReference>
<dbReference type="FunFam" id="2.30.30.140:FF:000026">
    <property type="entry name" value="SAGA-associated factor 29 homolog"/>
    <property type="match status" value="1"/>
</dbReference>